<dbReference type="AlphaFoldDB" id="A0A136Q004"/>
<dbReference type="Pfam" id="PF00132">
    <property type="entry name" value="Hexapep"/>
    <property type="match status" value="1"/>
</dbReference>
<dbReference type="PANTHER" id="PTHR23416">
    <property type="entry name" value="SIALIC ACID SYNTHASE-RELATED"/>
    <property type="match status" value="1"/>
</dbReference>
<proteinExistence type="inferred from homology"/>
<dbReference type="FunFam" id="2.160.10.10:FF:000025">
    <property type="entry name" value="Hexapeptide-repeat containing-acetyltransferase"/>
    <property type="match status" value="1"/>
</dbReference>
<keyword evidence="2 5" id="KW-0808">Transferase</keyword>
<dbReference type="GO" id="GO:0008374">
    <property type="term" value="F:O-acyltransferase activity"/>
    <property type="evidence" value="ECO:0007669"/>
    <property type="project" value="TreeGrafter"/>
</dbReference>
<evidence type="ECO:0000256" key="4">
    <source>
        <dbReference type="ARBA" id="ARBA00023315"/>
    </source>
</evidence>
<dbReference type="CDD" id="cd03357">
    <property type="entry name" value="LbH_MAT_GAT"/>
    <property type="match status" value="1"/>
</dbReference>
<accession>A0A136Q004</accession>
<dbReference type="PANTHER" id="PTHR23416:SF23">
    <property type="entry name" value="ACETYLTRANSFERASE C18B11.09C-RELATED"/>
    <property type="match status" value="1"/>
</dbReference>
<protein>
    <submittedName>
        <fullName evidence="5">Transferase</fullName>
    </submittedName>
</protein>
<gene>
    <name evidence="5" type="ORF">AWW66_00100</name>
</gene>
<dbReference type="RefSeq" id="WP_067359207.1">
    <property type="nucleotide sequence ID" value="NZ_JBIUBN010000012.1"/>
</dbReference>
<dbReference type="OrthoDB" id="2643438at2"/>
<comment type="similarity">
    <text evidence="1">Belongs to the transferase hexapeptide repeat family.</text>
</comment>
<keyword evidence="4" id="KW-0012">Acyltransferase</keyword>
<evidence type="ECO:0000256" key="2">
    <source>
        <dbReference type="ARBA" id="ARBA00022679"/>
    </source>
</evidence>
<keyword evidence="6" id="KW-1185">Reference proteome</keyword>
<keyword evidence="3" id="KW-0677">Repeat</keyword>
<dbReference type="SUPFAM" id="SSF51161">
    <property type="entry name" value="Trimeric LpxA-like enzymes"/>
    <property type="match status" value="1"/>
</dbReference>
<dbReference type="GO" id="GO:0005829">
    <property type="term" value="C:cytosol"/>
    <property type="evidence" value="ECO:0007669"/>
    <property type="project" value="TreeGrafter"/>
</dbReference>
<sequence>MSTATTQRMYVRTTEFARYAERIHQVTDLTSRLNVLPFGDAEARAALLAQVFAGPLPQSVRIFPPFFTDYGLNTAFGEDVFVNQGCTFLDQGGIRIGSGVMIGPKSNLVTSGHPVPPGQRREYVMAAPITLEDDVWLGAAVTVLPGVTIGRNSVVGAGAVVTRDVPPNTLVTGPAATARRTWDA</sequence>
<dbReference type="InterPro" id="IPR011004">
    <property type="entry name" value="Trimer_LpxA-like_sf"/>
</dbReference>
<dbReference type="Proteomes" id="UP000070620">
    <property type="component" value="Unassembled WGS sequence"/>
</dbReference>
<evidence type="ECO:0000256" key="3">
    <source>
        <dbReference type="ARBA" id="ARBA00022737"/>
    </source>
</evidence>
<evidence type="ECO:0000256" key="1">
    <source>
        <dbReference type="ARBA" id="ARBA00007274"/>
    </source>
</evidence>
<dbReference type="EMBL" id="LRQV01000001">
    <property type="protein sequence ID" value="KXK63894.1"/>
    <property type="molecule type" value="Genomic_DNA"/>
</dbReference>
<dbReference type="Gene3D" id="2.160.10.10">
    <property type="entry name" value="Hexapeptide repeat proteins"/>
    <property type="match status" value="1"/>
</dbReference>
<organism evidence="5 6">
    <name type="scientific">Micromonospora rosaria</name>
    <dbReference type="NCBI Taxonomy" id="47874"/>
    <lineage>
        <taxon>Bacteria</taxon>
        <taxon>Bacillati</taxon>
        <taxon>Actinomycetota</taxon>
        <taxon>Actinomycetes</taxon>
        <taxon>Micromonosporales</taxon>
        <taxon>Micromonosporaceae</taxon>
        <taxon>Micromonospora</taxon>
    </lineage>
</organism>
<comment type="caution">
    <text evidence="5">The sequence shown here is derived from an EMBL/GenBank/DDBJ whole genome shotgun (WGS) entry which is preliminary data.</text>
</comment>
<dbReference type="InterPro" id="IPR018357">
    <property type="entry name" value="Hexapep_transf_CS"/>
</dbReference>
<name>A0A136Q004_9ACTN</name>
<evidence type="ECO:0000313" key="6">
    <source>
        <dbReference type="Proteomes" id="UP000070620"/>
    </source>
</evidence>
<dbReference type="PROSITE" id="PS00101">
    <property type="entry name" value="HEXAPEP_TRANSFERASES"/>
    <property type="match status" value="1"/>
</dbReference>
<dbReference type="InterPro" id="IPR001451">
    <property type="entry name" value="Hexapep"/>
</dbReference>
<evidence type="ECO:0000313" key="5">
    <source>
        <dbReference type="EMBL" id="KXK63894.1"/>
    </source>
</evidence>
<dbReference type="InterPro" id="IPR051159">
    <property type="entry name" value="Hexapeptide_acetyltransf"/>
</dbReference>
<reference evidence="5 6" key="1">
    <citation type="submission" date="2016-01" db="EMBL/GenBank/DDBJ databases">
        <title>Whole genome sequence and analysis of Micromonospora rosaria DSM 803, which can produce antibacterial substance rosamicin.</title>
        <authorList>
            <person name="Yang H."/>
            <person name="He X."/>
            <person name="Zhu D."/>
        </authorList>
    </citation>
    <scope>NUCLEOTIDE SEQUENCE [LARGE SCALE GENOMIC DNA]</scope>
    <source>
        <strain evidence="5 6">DSM 803</strain>
    </source>
</reference>